<dbReference type="Gene3D" id="1.20.1250.20">
    <property type="entry name" value="MFS general substrate transporter like domains"/>
    <property type="match status" value="1"/>
</dbReference>
<dbReference type="EMBL" id="KV878187">
    <property type="protein sequence ID" value="OJI87378.1"/>
    <property type="molecule type" value="Genomic_DNA"/>
</dbReference>
<dbReference type="Proteomes" id="UP000184304">
    <property type="component" value="Unassembled WGS sequence"/>
</dbReference>
<proteinExistence type="predicted"/>
<feature type="transmembrane region" description="Helical" evidence="5">
    <location>
        <begin position="138"/>
        <end position="157"/>
    </location>
</feature>
<dbReference type="GO" id="GO:0005886">
    <property type="term" value="C:plasma membrane"/>
    <property type="evidence" value="ECO:0007669"/>
    <property type="project" value="TreeGrafter"/>
</dbReference>
<evidence type="ECO:0000256" key="3">
    <source>
        <dbReference type="ARBA" id="ARBA00022989"/>
    </source>
</evidence>
<keyword evidence="3 5" id="KW-1133">Transmembrane helix</keyword>
<evidence type="ECO:0000256" key="1">
    <source>
        <dbReference type="ARBA" id="ARBA00004141"/>
    </source>
</evidence>
<evidence type="ECO:0008006" key="8">
    <source>
        <dbReference type="Google" id="ProtNLM"/>
    </source>
</evidence>
<evidence type="ECO:0000313" key="7">
    <source>
        <dbReference type="Proteomes" id="UP000184304"/>
    </source>
</evidence>
<organism evidence="6 7">
    <name type="scientific">Aspergillus tubingensis (strain CBS 134.48)</name>
    <dbReference type="NCBI Taxonomy" id="767770"/>
    <lineage>
        <taxon>Eukaryota</taxon>
        <taxon>Fungi</taxon>
        <taxon>Dikarya</taxon>
        <taxon>Ascomycota</taxon>
        <taxon>Pezizomycotina</taxon>
        <taxon>Eurotiomycetes</taxon>
        <taxon>Eurotiomycetidae</taxon>
        <taxon>Eurotiales</taxon>
        <taxon>Aspergillaceae</taxon>
        <taxon>Aspergillus</taxon>
        <taxon>Aspergillus subgen. Circumdati</taxon>
    </lineage>
</organism>
<comment type="subcellular location">
    <subcellularLocation>
        <location evidence="1">Membrane</location>
        <topology evidence="1">Multi-pass membrane protein</topology>
    </subcellularLocation>
</comment>
<evidence type="ECO:0000256" key="5">
    <source>
        <dbReference type="SAM" id="Phobius"/>
    </source>
</evidence>
<protein>
    <recommendedName>
        <fullName evidence="8">Major facilitator superfamily (MFS) profile domain-containing protein</fullName>
    </recommendedName>
</protein>
<dbReference type="VEuPathDB" id="FungiDB:ASPTUDRAFT_528468"/>
<dbReference type="GO" id="GO:0022857">
    <property type="term" value="F:transmembrane transporter activity"/>
    <property type="evidence" value="ECO:0007669"/>
    <property type="project" value="TreeGrafter"/>
</dbReference>
<dbReference type="AlphaFoldDB" id="A0A1L9NDL8"/>
<dbReference type="InterPro" id="IPR036259">
    <property type="entry name" value="MFS_trans_sf"/>
</dbReference>
<evidence type="ECO:0000313" key="6">
    <source>
        <dbReference type="EMBL" id="OJI87378.1"/>
    </source>
</evidence>
<dbReference type="PANTHER" id="PTHR23501:SF59">
    <property type="entry name" value="MAJOR FACILITATOR SUPERFAMILY (MFS) PROFILE DOMAIN-CONTAINING PROTEIN-RELATED"/>
    <property type="match status" value="1"/>
</dbReference>
<gene>
    <name evidence="6" type="ORF">ASPTUDRAFT_528468</name>
</gene>
<dbReference type="PANTHER" id="PTHR23501">
    <property type="entry name" value="MAJOR FACILITATOR SUPERFAMILY"/>
    <property type="match status" value="1"/>
</dbReference>
<name>A0A1L9NDL8_ASPTC</name>
<keyword evidence="2 5" id="KW-0812">Transmembrane</keyword>
<dbReference type="SUPFAM" id="SSF103473">
    <property type="entry name" value="MFS general substrate transporter"/>
    <property type="match status" value="1"/>
</dbReference>
<evidence type="ECO:0000256" key="4">
    <source>
        <dbReference type="ARBA" id="ARBA00023136"/>
    </source>
</evidence>
<sequence length="177" mass="18829">MILGSFLVCLGSGLLCIKNTHTSVAGWVCLMLLPGLGFGPFITCPDICVQASDEPRHLAVAVAMCSSFRTLGQAIGIAIGGVIFQNCMYSKLIKNPAHVSHADEYTRDVASLVETLRKIPESAAKEDLETAYSDSLCIVWAVCCALAGCSAVLSFLIRDYTLIADGPVQEGVKEEAE</sequence>
<accession>A0A1L9NDL8</accession>
<reference evidence="7" key="1">
    <citation type="journal article" date="2017" name="Genome Biol.">
        <title>Comparative genomics reveals high biological diversity and specific adaptations in the industrially and medically important fungal genus Aspergillus.</title>
        <authorList>
            <person name="de Vries R.P."/>
            <person name="Riley R."/>
            <person name="Wiebenga A."/>
            <person name="Aguilar-Osorio G."/>
            <person name="Amillis S."/>
            <person name="Uchima C.A."/>
            <person name="Anderluh G."/>
            <person name="Asadollahi M."/>
            <person name="Askin M."/>
            <person name="Barry K."/>
            <person name="Battaglia E."/>
            <person name="Bayram O."/>
            <person name="Benocci T."/>
            <person name="Braus-Stromeyer S.A."/>
            <person name="Caldana C."/>
            <person name="Canovas D."/>
            <person name="Cerqueira G.C."/>
            <person name="Chen F."/>
            <person name="Chen W."/>
            <person name="Choi C."/>
            <person name="Clum A."/>
            <person name="Dos Santos R.A."/>
            <person name="Damasio A.R."/>
            <person name="Diallinas G."/>
            <person name="Emri T."/>
            <person name="Fekete E."/>
            <person name="Flipphi M."/>
            <person name="Freyberg S."/>
            <person name="Gallo A."/>
            <person name="Gournas C."/>
            <person name="Habgood R."/>
            <person name="Hainaut M."/>
            <person name="Harispe M.L."/>
            <person name="Henrissat B."/>
            <person name="Hilden K.S."/>
            <person name="Hope R."/>
            <person name="Hossain A."/>
            <person name="Karabika E."/>
            <person name="Karaffa L."/>
            <person name="Karanyi Z."/>
            <person name="Krasevec N."/>
            <person name="Kuo A."/>
            <person name="Kusch H."/>
            <person name="LaButti K."/>
            <person name="Lagendijk E.L."/>
            <person name="Lapidus A."/>
            <person name="Levasseur A."/>
            <person name="Lindquist E."/>
            <person name="Lipzen A."/>
            <person name="Logrieco A.F."/>
            <person name="MacCabe A."/>
            <person name="Maekelae M.R."/>
            <person name="Malavazi I."/>
            <person name="Melin P."/>
            <person name="Meyer V."/>
            <person name="Mielnichuk N."/>
            <person name="Miskei M."/>
            <person name="Molnar A.P."/>
            <person name="Mule G."/>
            <person name="Ngan C.Y."/>
            <person name="Orejas M."/>
            <person name="Orosz E."/>
            <person name="Ouedraogo J.P."/>
            <person name="Overkamp K.M."/>
            <person name="Park H.-S."/>
            <person name="Perrone G."/>
            <person name="Piumi F."/>
            <person name="Punt P.J."/>
            <person name="Ram A.F."/>
            <person name="Ramon A."/>
            <person name="Rauscher S."/>
            <person name="Record E."/>
            <person name="Riano-Pachon D.M."/>
            <person name="Robert V."/>
            <person name="Roehrig J."/>
            <person name="Ruller R."/>
            <person name="Salamov A."/>
            <person name="Salih N.S."/>
            <person name="Samson R.A."/>
            <person name="Sandor E."/>
            <person name="Sanguinetti M."/>
            <person name="Schuetze T."/>
            <person name="Sepcic K."/>
            <person name="Shelest E."/>
            <person name="Sherlock G."/>
            <person name="Sophianopoulou V."/>
            <person name="Squina F.M."/>
            <person name="Sun H."/>
            <person name="Susca A."/>
            <person name="Todd R.B."/>
            <person name="Tsang A."/>
            <person name="Unkles S.E."/>
            <person name="van de Wiele N."/>
            <person name="van Rossen-Uffink D."/>
            <person name="Oliveira J.V."/>
            <person name="Vesth T.C."/>
            <person name="Visser J."/>
            <person name="Yu J.-H."/>
            <person name="Zhou M."/>
            <person name="Andersen M.R."/>
            <person name="Archer D.B."/>
            <person name="Baker S.E."/>
            <person name="Benoit I."/>
            <person name="Brakhage A.A."/>
            <person name="Braus G.H."/>
            <person name="Fischer R."/>
            <person name="Frisvad J.C."/>
            <person name="Goldman G.H."/>
            <person name="Houbraken J."/>
            <person name="Oakley B."/>
            <person name="Pocsi I."/>
            <person name="Scazzocchio C."/>
            <person name="Seiboth B."/>
            <person name="vanKuyk P.A."/>
            <person name="Wortman J."/>
            <person name="Dyer P.S."/>
            <person name="Grigoriev I.V."/>
        </authorList>
    </citation>
    <scope>NUCLEOTIDE SEQUENCE [LARGE SCALE GENOMIC DNA]</scope>
    <source>
        <strain evidence="7">CBS 134.48</strain>
    </source>
</reference>
<keyword evidence="4 5" id="KW-0472">Membrane</keyword>
<evidence type="ECO:0000256" key="2">
    <source>
        <dbReference type="ARBA" id="ARBA00022692"/>
    </source>
</evidence>
<keyword evidence="7" id="KW-1185">Reference proteome</keyword>